<keyword evidence="13" id="KW-1185">Reference proteome</keyword>
<evidence type="ECO:0000256" key="2">
    <source>
        <dbReference type="ARBA" id="ARBA00009748"/>
    </source>
</evidence>
<keyword evidence="6" id="KW-1015">Disulfide bond</keyword>
<evidence type="ECO:0000313" key="12">
    <source>
        <dbReference type="EMBL" id="KAE8037685.1"/>
    </source>
</evidence>
<dbReference type="GO" id="GO:0008289">
    <property type="term" value="F:lipid binding"/>
    <property type="evidence" value="ECO:0007669"/>
    <property type="project" value="InterPro"/>
</dbReference>
<name>A0A660KQV0_9ROSI</name>
<evidence type="ECO:0000256" key="6">
    <source>
        <dbReference type="ARBA" id="ARBA00023157"/>
    </source>
</evidence>
<keyword evidence="5 10" id="KW-0732">Signal</keyword>
<evidence type="ECO:0000259" key="11">
    <source>
        <dbReference type="SMART" id="SM00499"/>
    </source>
</evidence>
<gene>
    <name evidence="12" type="ORF">FH972_010252</name>
</gene>
<feature type="region of interest" description="Disordered" evidence="9">
    <location>
        <begin position="135"/>
        <end position="173"/>
    </location>
</feature>
<feature type="signal peptide" evidence="10">
    <location>
        <begin position="1"/>
        <end position="24"/>
    </location>
</feature>
<dbReference type="EMBL" id="CM017324">
    <property type="protein sequence ID" value="KAE8037685.1"/>
    <property type="molecule type" value="Genomic_DNA"/>
</dbReference>
<protein>
    <recommendedName>
        <fullName evidence="11">Bifunctional inhibitor/plant lipid transfer protein/seed storage helical domain-containing protein</fullName>
    </recommendedName>
</protein>
<keyword evidence="8" id="KW-0449">Lipoprotein</keyword>
<evidence type="ECO:0000256" key="5">
    <source>
        <dbReference type="ARBA" id="ARBA00022729"/>
    </source>
</evidence>
<dbReference type="AlphaFoldDB" id="A0A660KQV0"/>
<dbReference type="CDD" id="cd00010">
    <property type="entry name" value="AAI_LTSS"/>
    <property type="match status" value="2"/>
</dbReference>
<dbReference type="PANTHER" id="PTHR33044">
    <property type="entry name" value="BIFUNCTIONAL INHIBITOR/LIPID-TRANSFER PROTEIN/SEED STORAGE 2S ALBUMIN SUPERFAMILY PROTEIN-RELATED"/>
    <property type="match status" value="1"/>
</dbReference>
<sequence>MAATRVAAMVAAAIFFSTFYSASTQAPAPSAMGEAPAPSALAGCSDILLNLSGCLTYVEEGSNLTKPDKDCCPALAGLVESNPICLCVLFEPNATQSYGITLDSKKALKLPSVCGVQTPPATACSAFGITVPGPIGAPTGSEGPSSSISPATVEAPTPSATLEAPAPSATGEAPAPSLAGCSEILLNLSSCLTYVEGGSNLTKPDKGCCPALAGLVESHPICLCVLLEPNATQNIGFPIDSKKALKLPSVCGVQTPPATACSAFGVPVPGPIGAPTGSEGPHSSISPEGAAGAPTPGNSDSEASSNVGFGLPITVGLVIAFLPTFF</sequence>
<evidence type="ECO:0000256" key="4">
    <source>
        <dbReference type="ARBA" id="ARBA00022622"/>
    </source>
</evidence>
<feature type="domain" description="Bifunctional inhibitor/plant lipid transfer protein/seed storage helical" evidence="11">
    <location>
        <begin position="181"/>
        <end position="261"/>
    </location>
</feature>
<dbReference type="SMART" id="SM00499">
    <property type="entry name" value="AAI"/>
    <property type="match status" value="2"/>
</dbReference>
<dbReference type="Proteomes" id="UP000327013">
    <property type="component" value="Chromosome 4"/>
</dbReference>
<evidence type="ECO:0000256" key="9">
    <source>
        <dbReference type="SAM" id="MobiDB-lite"/>
    </source>
</evidence>
<keyword evidence="3" id="KW-1003">Cell membrane</keyword>
<dbReference type="PRINTS" id="PR00382">
    <property type="entry name" value="LIPIDTRNSFER"/>
</dbReference>
<comment type="subcellular location">
    <subcellularLocation>
        <location evidence="1">Cell membrane</location>
        <topology evidence="1">Lipid-anchor</topology>
        <topology evidence="1">GPI-anchor</topology>
    </subcellularLocation>
</comment>
<organism evidence="12 13">
    <name type="scientific">Carpinus fangiana</name>
    <dbReference type="NCBI Taxonomy" id="176857"/>
    <lineage>
        <taxon>Eukaryota</taxon>
        <taxon>Viridiplantae</taxon>
        <taxon>Streptophyta</taxon>
        <taxon>Embryophyta</taxon>
        <taxon>Tracheophyta</taxon>
        <taxon>Spermatophyta</taxon>
        <taxon>Magnoliopsida</taxon>
        <taxon>eudicotyledons</taxon>
        <taxon>Gunneridae</taxon>
        <taxon>Pentapetalae</taxon>
        <taxon>rosids</taxon>
        <taxon>fabids</taxon>
        <taxon>Fagales</taxon>
        <taxon>Betulaceae</taxon>
        <taxon>Carpinus</taxon>
    </lineage>
</organism>
<evidence type="ECO:0000256" key="7">
    <source>
        <dbReference type="ARBA" id="ARBA00023180"/>
    </source>
</evidence>
<evidence type="ECO:0000256" key="3">
    <source>
        <dbReference type="ARBA" id="ARBA00022475"/>
    </source>
</evidence>
<reference evidence="12 13" key="1">
    <citation type="submission" date="2019-06" db="EMBL/GenBank/DDBJ databases">
        <title>A chromosomal-level reference genome of Carpinus fangiana (Coryloideae, Betulaceae).</title>
        <authorList>
            <person name="Yang X."/>
            <person name="Wang Z."/>
            <person name="Zhang L."/>
            <person name="Hao G."/>
            <person name="Liu J."/>
            <person name="Yang Y."/>
        </authorList>
    </citation>
    <scope>NUCLEOTIDE SEQUENCE [LARGE SCALE GENOMIC DNA]</scope>
    <source>
        <strain evidence="12">Cfa_2016G</strain>
        <tissue evidence="12">Leaf</tissue>
    </source>
</reference>
<dbReference type="InterPro" id="IPR016140">
    <property type="entry name" value="Bifunc_inhib/LTP/seed_store"/>
</dbReference>
<evidence type="ECO:0000256" key="8">
    <source>
        <dbReference type="ARBA" id="ARBA00023288"/>
    </source>
</evidence>
<dbReference type="SUPFAM" id="SSF47699">
    <property type="entry name" value="Bifunctional inhibitor/lipid-transfer protein/seed storage 2S albumin"/>
    <property type="match status" value="2"/>
</dbReference>
<keyword evidence="7" id="KW-0325">Glycoprotein</keyword>
<evidence type="ECO:0000256" key="1">
    <source>
        <dbReference type="ARBA" id="ARBA00004609"/>
    </source>
</evidence>
<dbReference type="FunFam" id="1.10.110.10:FF:000001">
    <property type="entry name" value="Bifunctional inhibitor/lipid-transfer protein/seed storage 2S albumin superfamily protein"/>
    <property type="match status" value="2"/>
</dbReference>
<keyword evidence="4" id="KW-0336">GPI-anchor</keyword>
<evidence type="ECO:0000256" key="10">
    <source>
        <dbReference type="SAM" id="SignalP"/>
    </source>
</evidence>
<keyword evidence="4" id="KW-0472">Membrane</keyword>
<dbReference type="GO" id="GO:0098552">
    <property type="term" value="C:side of membrane"/>
    <property type="evidence" value="ECO:0007669"/>
    <property type="project" value="UniProtKB-KW"/>
</dbReference>
<dbReference type="OrthoDB" id="785314at2759"/>
<dbReference type="Gene3D" id="1.10.110.10">
    <property type="entry name" value="Plant lipid-transfer and hydrophobic proteins"/>
    <property type="match status" value="2"/>
</dbReference>
<dbReference type="InterPro" id="IPR036312">
    <property type="entry name" value="Bifun_inhib/LTP/seed_sf"/>
</dbReference>
<accession>A0A660KQV0</accession>
<evidence type="ECO:0000313" key="13">
    <source>
        <dbReference type="Proteomes" id="UP000327013"/>
    </source>
</evidence>
<comment type="similarity">
    <text evidence="2">Belongs to the plant LTP family.</text>
</comment>
<feature type="domain" description="Bifunctional inhibitor/plant lipid transfer protein/seed storage helical" evidence="11">
    <location>
        <begin position="44"/>
        <end position="124"/>
    </location>
</feature>
<dbReference type="GO" id="GO:0006869">
    <property type="term" value="P:lipid transport"/>
    <property type="evidence" value="ECO:0007669"/>
    <property type="project" value="InterPro"/>
</dbReference>
<feature type="region of interest" description="Disordered" evidence="9">
    <location>
        <begin position="272"/>
        <end position="304"/>
    </location>
</feature>
<dbReference type="InterPro" id="IPR000528">
    <property type="entry name" value="Plant_nsLTP"/>
</dbReference>
<dbReference type="Pfam" id="PF14368">
    <property type="entry name" value="LTP_2"/>
    <property type="match status" value="2"/>
</dbReference>
<dbReference type="InterPro" id="IPR043325">
    <property type="entry name" value="LTSS"/>
</dbReference>
<proteinExistence type="inferred from homology"/>
<dbReference type="GO" id="GO:0005886">
    <property type="term" value="C:plasma membrane"/>
    <property type="evidence" value="ECO:0007669"/>
    <property type="project" value="UniProtKB-SubCell"/>
</dbReference>
<feature type="chain" id="PRO_5024845505" description="Bifunctional inhibitor/plant lipid transfer protein/seed storage helical domain-containing protein" evidence="10">
    <location>
        <begin position="25"/>
        <end position="326"/>
    </location>
</feature>